<organism evidence="1">
    <name type="scientific">viral metagenome</name>
    <dbReference type="NCBI Taxonomy" id="1070528"/>
    <lineage>
        <taxon>unclassified sequences</taxon>
        <taxon>metagenomes</taxon>
        <taxon>organismal metagenomes</taxon>
    </lineage>
</organism>
<evidence type="ECO:0000313" key="2">
    <source>
        <dbReference type="EMBL" id="QJI00561.1"/>
    </source>
</evidence>
<dbReference type="EMBL" id="MT144861">
    <property type="protein sequence ID" value="QJI00561.1"/>
    <property type="molecule type" value="Genomic_DNA"/>
</dbReference>
<accession>A0A6H1ZV31</accession>
<dbReference type="AlphaFoldDB" id="A0A6H1ZV31"/>
<dbReference type="EMBL" id="MT144250">
    <property type="protein sequence ID" value="QJA51271.1"/>
    <property type="molecule type" value="Genomic_DNA"/>
</dbReference>
<protein>
    <submittedName>
        <fullName evidence="1">Uncharacterized protein</fullName>
    </submittedName>
</protein>
<reference evidence="1" key="1">
    <citation type="submission" date="2020-03" db="EMBL/GenBank/DDBJ databases">
        <title>The deep terrestrial virosphere.</title>
        <authorList>
            <person name="Holmfeldt K."/>
            <person name="Nilsson E."/>
            <person name="Simone D."/>
            <person name="Lopez-Fernandez M."/>
            <person name="Wu X."/>
            <person name="de Brujin I."/>
            <person name="Lundin D."/>
            <person name="Andersson A."/>
            <person name="Bertilsson S."/>
            <person name="Dopson M."/>
        </authorList>
    </citation>
    <scope>NUCLEOTIDE SEQUENCE</scope>
    <source>
        <strain evidence="1">TM448A02060</strain>
        <strain evidence="2">TM448B01994</strain>
    </source>
</reference>
<evidence type="ECO:0000313" key="1">
    <source>
        <dbReference type="EMBL" id="QJA51271.1"/>
    </source>
</evidence>
<proteinExistence type="predicted"/>
<gene>
    <name evidence="1" type="ORF">TM448A02060_0003</name>
    <name evidence="2" type="ORF">TM448B01994_0004</name>
</gene>
<sequence>MRLFFTKIKWAGAEHILITDDIQCRKPLLILDIHNIKELIKEAIKRAKHYREKWVETGDYYFRGMLDAELLAHNITEEDLK</sequence>
<name>A0A6H1ZV31_9ZZZZ</name>